<evidence type="ECO:0000313" key="1">
    <source>
        <dbReference type="EMBL" id="KAI9907360.1"/>
    </source>
</evidence>
<reference evidence="1 2" key="1">
    <citation type="journal article" date="2022" name="bioRxiv">
        <title>The genome of the oomycete Peronosclerospora sorghi, a cosmopolitan pathogen of maize and sorghum, is inflated with dispersed pseudogenes.</title>
        <authorList>
            <person name="Fletcher K."/>
            <person name="Martin F."/>
            <person name="Isakeit T."/>
            <person name="Cavanaugh K."/>
            <person name="Magill C."/>
            <person name="Michelmore R."/>
        </authorList>
    </citation>
    <scope>NUCLEOTIDE SEQUENCE [LARGE SCALE GENOMIC DNA]</scope>
    <source>
        <strain evidence="1">P6</strain>
    </source>
</reference>
<name>A0ACC0VLG8_9STRA</name>
<accession>A0ACC0VLG8</accession>
<protein>
    <submittedName>
        <fullName evidence="1">Uncharacterized protein</fullName>
    </submittedName>
</protein>
<gene>
    <name evidence="1" type="ORF">PsorP6_004305</name>
</gene>
<keyword evidence="2" id="KW-1185">Reference proteome</keyword>
<proteinExistence type="predicted"/>
<sequence>MPLKQFDRAVADCSKAVEANPTIKVFRQAVADLEAALVFEPRNKEFHAKLQAIVDTATNRTQDEIISAICVKRSFVGL</sequence>
<dbReference type="EMBL" id="CM047587">
    <property type="protein sequence ID" value="KAI9907360.1"/>
    <property type="molecule type" value="Genomic_DNA"/>
</dbReference>
<comment type="caution">
    <text evidence="1">The sequence shown here is derived from an EMBL/GenBank/DDBJ whole genome shotgun (WGS) entry which is preliminary data.</text>
</comment>
<organism evidence="1 2">
    <name type="scientific">Peronosclerospora sorghi</name>
    <dbReference type="NCBI Taxonomy" id="230839"/>
    <lineage>
        <taxon>Eukaryota</taxon>
        <taxon>Sar</taxon>
        <taxon>Stramenopiles</taxon>
        <taxon>Oomycota</taxon>
        <taxon>Peronosporomycetes</taxon>
        <taxon>Peronosporales</taxon>
        <taxon>Peronosporaceae</taxon>
        <taxon>Peronosclerospora</taxon>
    </lineage>
</organism>
<dbReference type="Proteomes" id="UP001163321">
    <property type="component" value="Chromosome 8"/>
</dbReference>
<evidence type="ECO:0000313" key="2">
    <source>
        <dbReference type="Proteomes" id="UP001163321"/>
    </source>
</evidence>